<dbReference type="GO" id="GO:0016747">
    <property type="term" value="F:acyltransferase activity, transferring groups other than amino-acyl groups"/>
    <property type="evidence" value="ECO:0007669"/>
    <property type="project" value="InterPro"/>
</dbReference>
<dbReference type="InterPro" id="IPR016181">
    <property type="entry name" value="Acyl_CoA_acyltransferase"/>
</dbReference>
<protein>
    <recommendedName>
        <fullName evidence="1">N-acetyltransferase domain-containing protein</fullName>
    </recommendedName>
</protein>
<proteinExistence type="predicted"/>
<dbReference type="PROSITE" id="PS51186">
    <property type="entry name" value="GNAT"/>
    <property type="match status" value="1"/>
</dbReference>
<dbReference type="Pfam" id="PF00583">
    <property type="entry name" value="Acetyltransf_1"/>
    <property type="match status" value="1"/>
</dbReference>
<feature type="domain" description="N-acetyltransferase" evidence="1">
    <location>
        <begin position="156"/>
        <end position="296"/>
    </location>
</feature>
<dbReference type="RefSeq" id="WP_170062426.1">
    <property type="nucleotide sequence ID" value="NZ_JYGE01000002.1"/>
</dbReference>
<gene>
    <name evidence="2" type="ORF">UF10_01935</name>
</gene>
<dbReference type="EMBL" id="JYGE01000002">
    <property type="protein sequence ID" value="PSJ32162.1"/>
    <property type="molecule type" value="Genomic_DNA"/>
</dbReference>
<name>A0A2P7Q2H6_9FIRM</name>
<comment type="caution">
    <text evidence="2">The sequence shown here is derived from an EMBL/GenBank/DDBJ whole genome shotgun (WGS) entry which is preliminary data.</text>
</comment>
<reference evidence="2" key="1">
    <citation type="thesis" date="2015" institute="Rutgers" country="The State University of New Jersey, 14 College Farm Rd., New Brunswick, NJ, USA">
        <title>Ammonia toxicity in bacteria and its implications for treatment of and resource recovery from highly nitrogenous organic wastes.</title>
        <authorList>
            <person name="Luther A.K."/>
        </authorList>
    </citation>
    <scope>NUCLEOTIDE SEQUENCE</scope>
    <source>
        <strain evidence="2">RT-10B</strain>
    </source>
</reference>
<dbReference type="InterPro" id="IPR000182">
    <property type="entry name" value="GNAT_dom"/>
</dbReference>
<evidence type="ECO:0000259" key="1">
    <source>
        <dbReference type="PROSITE" id="PS51186"/>
    </source>
</evidence>
<sequence length="296" mass="34680">MQIIEVNNENIGILFDYWNKIGEGIAYFYKTSYESFKKSLLDDTFEGMSILKRNNLYICSEDDEVKGFIQYGIPTFHFTQEGKITKDINIGVIRNLYYEQSRNDIGNALLDLSMRFFESNSIKDIYAFYHVMGMSCNGNHGKLHERFDYIGNLLYEAGFEVEHENLYYICDMKEKELEYLNNSHIEVGEIEDNKQKFILYDENKNLIGNAEIKYIDSLTGLREKDTIYLVWIGIHKDIKGKGLGTEFLNHIIHYCLTKGYRYLHTDTAINNKIAQNFYIRNGFIDKGITRSYICRG</sequence>
<keyword evidence="3" id="KW-1185">Reference proteome</keyword>
<accession>A0A2P7Q2H6</accession>
<dbReference type="SUPFAM" id="SSF55729">
    <property type="entry name" value="Acyl-CoA N-acyltransferases (Nat)"/>
    <property type="match status" value="1"/>
</dbReference>
<dbReference type="Proteomes" id="UP000241434">
    <property type="component" value="Unassembled WGS sequence"/>
</dbReference>
<dbReference type="Gene3D" id="3.40.630.30">
    <property type="match status" value="1"/>
</dbReference>
<dbReference type="AlphaFoldDB" id="A0A2P7Q2H6"/>
<evidence type="ECO:0000313" key="2">
    <source>
        <dbReference type="EMBL" id="PSJ32162.1"/>
    </source>
</evidence>
<organism evidence="2 3">
    <name type="scientific">Peptostreptococcus russellii</name>
    <dbReference type="NCBI Taxonomy" id="215200"/>
    <lineage>
        <taxon>Bacteria</taxon>
        <taxon>Bacillati</taxon>
        <taxon>Bacillota</taxon>
        <taxon>Clostridia</taxon>
        <taxon>Peptostreptococcales</taxon>
        <taxon>Peptostreptococcaceae</taxon>
        <taxon>Peptostreptococcus</taxon>
    </lineage>
</organism>
<dbReference type="CDD" id="cd04301">
    <property type="entry name" value="NAT_SF"/>
    <property type="match status" value="1"/>
</dbReference>
<evidence type="ECO:0000313" key="3">
    <source>
        <dbReference type="Proteomes" id="UP000241434"/>
    </source>
</evidence>